<evidence type="ECO:0000259" key="7">
    <source>
        <dbReference type="Pfam" id="PF01895"/>
    </source>
</evidence>
<feature type="transmembrane region" description="Helical" evidence="6">
    <location>
        <begin position="283"/>
        <end position="306"/>
    </location>
</feature>
<dbReference type="RefSeq" id="WP_307404974.1">
    <property type="nucleotide sequence ID" value="NZ_JAUSUR010000001.1"/>
</dbReference>
<feature type="transmembrane region" description="Helical" evidence="6">
    <location>
        <begin position="52"/>
        <end position="78"/>
    </location>
</feature>
<feature type="transmembrane region" description="Helical" evidence="6">
    <location>
        <begin position="137"/>
        <end position="160"/>
    </location>
</feature>
<reference evidence="8 9" key="1">
    <citation type="submission" date="2023-07" db="EMBL/GenBank/DDBJ databases">
        <title>Genomic Encyclopedia of Type Strains, Phase IV (KMG-IV): sequencing the most valuable type-strain genomes for metagenomic binning, comparative biology and taxonomic classification.</title>
        <authorList>
            <person name="Goeker M."/>
        </authorList>
    </citation>
    <scope>NUCLEOTIDE SEQUENCE [LARGE SCALE GENOMIC DNA]</scope>
    <source>
        <strain evidence="8 9">DSM 16784</strain>
    </source>
</reference>
<feature type="transmembrane region" description="Helical" evidence="6">
    <location>
        <begin position="7"/>
        <end position="26"/>
    </location>
</feature>
<dbReference type="EMBL" id="JAUSUR010000001">
    <property type="protein sequence ID" value="MDQ0359667.1"/>
    <property type="molecule type" value="Genomic_DNA"/>
</dbReference>
<evidence type="ECO:0000256" key="1">
    <source>
        <dbReference type="ARBA" id="ARBA00004651"/>
    </source>
</evidence>
<dbReference type="Pfam" id="PF01895">
    <property type="entry name" value="PhoU"/>
    <property type="match status" value="2"/>
</dbReference>
<feature type="transmembrane region" description="Helical" evidence="6">
    <location>
        <begin position="90"/>
        <end position="109"/>
    </location>
</feature>
<organism evidence="8 9">
    <name type="scientific">Breznakia pachnodae</name>
    <dbReference type="NCBI Taxonomy" id="265178"/>
    <lineage>
        <taxon>Bacteria</taxon>
        <taxon>Bacillati</taxon>
        <taxon>Bacillota</taxon>
        <taxon>Erysipelotrichia</taxon>
        <taxon>Erysipelotrichales</taxon>
        <taxon>Erysipelotrichaceae</taxon>
        <taxon>Breznakia</taxon>
    </lineage>
</organism>
<dbReference type="InterPro" id="IPR038078">
    <property type="entry name" value="PhoU-like_sf"/>
</dbReference>
<evidence type="ECO:0000256" key="3">
    <source>
        <dbReference type="ARBA" id="ARBA00022692"/>
    </source>
</evidence>
<accession>A0ABU0DYF0</accession>
<proteinExistence type="predicted"/>
<keyword evidence="2" id="KW-1003">Cell membrane</keyword>
<keyword evidence="5 6" id="KW-0472">Membrane</keyword>
<keyword evidence="3 6" id="KW-0812">Transmembrane</keyword>
<evidence type="ECO:0000256" key="4">
    <source>
        <dbReference type="ARBA" id="ARBA00022989"/>
    </source>
</evidence>
<feature type="transmembrane region" description="Helical" evidence="6">
    <location>
        <begin position="215"/>
        <end position="235"/>
    </location>
</feature>
<dbReference type="InterPro" id="IPR003841">
    <property type="entry name" value="Na/Pi_transpt"/>
</dbReference>
<sequence length="564" mass="62346">MNIFNTDLVRPVGLVLGGLALFIYGINQMSDGLKSIAGSRIREYIEKYTSNLFMAVLVGTIITGVLQSSTAVTVISISLVRAGLMRLEQAIGITIGANIGTCFTSIMIGLNIEQFAYYIIFAGIVLMLLAKKKKITYLGRVLLGFGFIFAGLEIMGDQLVQVADQAWFNDAMQVLGKNPWLALLGGTIATAALQSSTAVIGIVQKLYTTGAIAPVAGVAFIFGSNVGTTLTAIIAGAGGSVSSKRAAWFHAVYNIAGALLGMLILTPFVYFTNWVNDALSGNAEMWIAQAHFIFNVGSTLLIFPFVNQSVKLLKLLIPGDDRQGAKIETIDELDYSLITTFPAAALEVAKKNTIRMGRNVLEIVKVSRTYLETKNSEDYDEVQEIESIVNKYDTNLSKYLLKIVQQQTLAKDQTTEYSKNFLIVKNLERMSDLCVNLSEFYKMVYDEKEYFSTDALEELGKIYDLIETMIPEVLDIYENENADTLLAEVNKKEKMINELEDEFRERHFVRMCNEECPKQIAASVFVDILSNLERIGDHSLNIANNTVNLNKNHEDKYLEVAAAS</sequence>
<evidence type="ECO:0000256" key="5">
    <source>
        <dbReference type="ARBA" id="ARBA00023136"/>
    </source>
</evidence>
<keyword evidence="9" id="KW-1185">Reference proteome</keyword>
<dbReference type="Proteomes" id="UP001230220">
    <property type="component" value="Unassembled WGS sequence"/>
</dbReference>
<evidence type="ECO:0000256" key="2">
    <source>
        <dbReference type="ARBA" id="ARBA00022475"/>
    </source>
</evidence>
<evidence type="ECO:0000313" key="8">
    <source>
        <dbReference type="EMBL" id="MDQ0359667.1"/>
    </source>
</evidence>
<dbReference type="Gene3D" id="1.20.58.220">
    <property type="entry name" value="Phosphate transport system protein phou homolog 2, domain 2"/>
    <property type="match status" value="1"/>
</dbReference>
<dbReference type="SUPFAM" id="SSF109755">
    <property type="entry name" value="PhoU-like"/>
    <property type="match status" value="1"/>
</dbReference>
<feature type="transmembrane region" description="Helical" evidence="6">
    <location>
        <begin position="247"/>
        <end position="271"/>
    </location>
</feature>
<feature type="transmembrane region" description="Helical" evidence="6">
    <location>
        <begin position="180"/>
        <end position="203"/>
    </location>
</feature>
<dbReference type="Pfam" id="PF02690">
    <property type="entry name" value="Na_Pi_cotrans"/>
    <property type="match status" value="1"/>
</dbReference>
<feature type="domain" description="PhoU" evidence="7">
    <location>
        <begin position="461"/>
        <end position="545"/>
    </location>
</feature>
<feature type="domain" description="PhoU" evidence="7">
    <location>
        <begin position="354"/>
        <end position="439"/>
    </location>
</feature>
<keyword evidence="4 6" id="KW-1133">Transmembrane helix</keyword>
<protein>
    <submittedName>
        <fullName evidence="8">Phosphate:Na+ symporter</fullName>
    </submittedName>
</protein>
<gene>
    <name evidence="8" type="ORF">J2S15_000398</name>
</gene>
<dbReference type="InterPro" id="IPR026022">
    <property type="entry name" value="PhoU_dom"/>
</dbReference>
<dbReference type="NCBIfam" id="NF037997">
    <property type="entry name" value="Na_Pi_symport"/>
    <property type="match status" value="1"/>
</dbReference>
<name>A0ABU0DYF0_9FIRM</name>
<comment type="caution">
    <text evidence="8">The sequence shown here is derived from an EMBL/GenBank/DDBJ whole genome shotgun (WGS) entry which is preliminary data.</text>
</comment>
<dbReference type="PANTHER" id="PTHR10010:SF46">
    <property type="entry name" value="SODIUM-DEPENDENT PHOSPHATE TRANSPORT PROTEIN 2B"/>
    <property type="match status" value="1"/>
</dbReference>
<comment type="subcellular location">
    <subcellularLocation>
        <location evidence="1">Cell membrane</location>
        <topology evidence="1">Multi-pass membrane protein</topology>
    </subcellularLocation>
</comment>
<dbReference type="PANTHER" id="PTHR10010">
    <property type="entry name" value="SOLUTE CARRIER FAMILY 34 SODIUM PHOSPHATE , MEMBER 2-RELATED"/>
    <property type="match status" value="1"/>
</dbReference>
<feature type="transmembrane region" description="Helical" evidence="6">
    <location>
        <begin position="115"/>
        <end position="130"/>
    </location>
</feature>
<evidence type="ECO:0000313" key="9">
    <source>
        <dbReference type="Proteomes" id="UP001230220"/>
    </source>
</evidence>
<evidence type="ECO:0000256" key="6">
    <source>
        <dbReference type="SAM" id="Phobius"/>
    </source>
</evidence>